<reference evidence="1 2" key="1">
    <citation type="journal article" date="2019" name="Commun. Biol.">
        <title>The bagworm genome reveals a unique fibroin gene that provides high tensile strength.</title>
        <authorList>
            <person name="Kono N."/>
            <person name="Nakamura H."/>
            <person name="Ohtoshi R."/>
            <person name="Tomita M."/>
            <person name="Numata K."/>
            <person name="Arakawa K."/>
        </authorList>
    </citation>
    <scope>NUCLEOTIDE SEQUENCE [LARGE SCALE GENOMIC DNA]</scope>
</reference>
<gene>
    <name evidence="1" type="ORF">EVAR_12004_1</name>
</gene>
<evidence type="ECO:0000313" key="1">
    <source>
        <dbReference type="EMBL" id="GBP21403.1"/>
    </source>
</evidence>
<accession>A0A4C1U4U2</accession>
<dbReference type="EMBL" id="BGZK01000128">
    <property type="protein sequence ID" value="GBP21403.1"/>
    <property type="molecule type" value="Genomic_DNA"/>
</dbReference>
<evidence type="ECO:0000313" key="2">
    <source>
        <dbReference type="Proteomes" id="UP000299102"/>
    </source>
</evidence>
<keyword evidence="2" id="KW-1185">Reference proteome</keyword>
<dbReference type="Proteomes" id="UP000299102">
    <property type="component" value="Unassembled WGS sequence"/>
</dbReference>
<comment type="caution">
    <text evidence="1">The sequence shown here is derived from an EMBL/GenBank/DDBJ whole genome shotgun (WGS) entry which is preliminary data.</text>
</comment>
<organism evidence="1 2">
    <name type="scientific">Eumeta variegata</name>
    <name type="common">Bagworm moth</name>
    <name type="synonym">Eumeta japonica</name>
    <dbReference type="NCBI Taxonomy" id="151549"/>
    <lineage>
        <taxon>Eukaryota</taxon>
        <taxon>Metazoa</taxon>
        <taxon>Ecdysozoa</taxon>
        <taxon>Arthropoda</taxon>
        <taxon>Hexapoda</taxon>
        <taxon>Insecta</taxon>
        <taxon>Pterygota</taxon>
        <taxon>Neoptera</taxon>
        <taxon>Endopterygota</taxon>
        <taxon>Lepidoptera</taxon>
        <taxon>Glossata</taxon>
        <taxon>Ditrysia</taxon>
        <taxon>Tineoidea</taxon>
        <taxon>Psychidae</taxon>
        <taxon>Oiketicinae</taxon>
        <taxon>Eumeta</taxon>
    </lineage>
</organism>
<sequence length="86" mass="9578">MRGSHARASHLTSIRFVFLNENHEATAGGALSWSGHYGFEPPPPSPSPSQLARPEMLYVRFESSLLTHCNITRPDCFNSSRIPHES</sequence>
<name>A0A4C1U4U2_EUMVA</name>
<protein>
    <submittedName>
        <fullName evidence="1">Uncharacterized protein</fullName>
    </submittedName>
</protein>
<proteinExistence type="predicted"/>
<dbReference type="AlphaFoldDB" id="A0A4C1U4U2"/>